<dbReference type="Proteomes" id="UP000735302">
    <property type="component" value="Unassembled WGS sequence"/>
</dbReference>
<accession>A0AAV4BL97</accession>
<sequence length="79" mass="8809">MKTTQAGRNGYGVVWLVADSMVITGFQALRQARGPEVGLEPTKLAIERNHFHRKSKSSVLQGDIMLTKQEVKKRCPSRA</sequence>
<organism evidence="1 2">
    <name type="scientific">Plakobranchus ocellatus</name>
    <dbReference type="NCBI Taxonomy" id="259542"/>
    <lineage>
        <taxon>Eukaryota</taxon>
        <taxon>Metazoa</taxon>
        <taxon>Spiralia</taxon>
        <taxon>Lophotrochozoa</taxon>
        <taxon>Mollusca</taxon>
        <taxon>Gastropoda</taxon>
        <taxon>Heterobranchia</taxon>
        <taxon>Euthyneura</taxon>
        <taxon>Panpulmonata</taxon>
        <taxon>Sacoglossa</taxon>
        <taxon>Placobranchoidea</taxon>
        <taxon>Plakobranchidae</taxon>
        <taxon>Plakobranchus</taxon>
    </lineage>
</organism>
<evidence type="ECO:0000313" key="1">
    <source>
        <dbReference type="EMBL" id="GFO21310.1"/>
    </source>
</evidence>
<dbReference type="EMBL" id="BLXT01005252">
    <property type="protein sequence ID" value="GFO21310.1"/>
    <property type="molecule type" value="Genomic_DNA"/>
</dbReference>
<gene>
    <name evidence="1" type="ORF">PoB_004781500</name>
</gene>
<proteinExistence type="predicted"/>
<name>A0AAV4BL97_9GAST</name>
<reference evidence="1 2" key="1">
    <citation type="journal article" date="2021" name="Elife">
        <title>Chloroplast acquisition without the gene transfer in kleptoplastic sea slugs, Plakobranchus ocellatus.</title>
        <authorList>
            <person name="Maeda T."/>
            <person name="Takahashi S."/>
            <person name="Yoshida T."/>
            <person name="Shimamura S."/>
            <person name="Takaki Y."/>
            <person name="Nagai Y."/>
            <person name="Toyoda A."/>
            <person name="Suzuki Y."/>
            <person name="Arimoto A."/>
            <person name="Ishii H."/>
            <person name="Satoh N."/>
            <person name="Nishiyama T."/>
            <person name="Hasebe M."/>
            <person name="Maruyama T."/>
            <person name="Minagawa J."/>
            <person name="Obokata J."/>
            <person name="Shigenobu S."/>
        </authorList>
    </citation>
    <scope>NUCLEOTIDE SEQUENCE [LARGE SCALE GENOMIC DNA]</scope>
</reference>
<dbReference type="AlphaFoldDB" id="A0AAV4BL97"/>
<evidence type="ECO:0000313" key="2">
    <source>
        <dbReference type="Proteomes" id="UP000735302"/>
    </source>
</evidence>
<comment type="caution">
    <text evidence="1">The sequence shown here is derived from an EMBL/GenBank/DDBJ whole genome shotgun (WGS) entry which is preliminary data.</text>
</comment>
<keyword evidence="2" id="KW-1185">Reference proteome</keyword>
<protein>
    <submittedName>
        <fullName evidence="1">Uncharacterized protein</fullName>
    </submittedName>
</protein>